<accession>A0A915JT67</accession>
<dbReference type="AlphaFoldDB" id="A0A915JT67"/>
<keyword evidence="1" id="KW-1185">Reference proteome</keyword>
<proteinExistence type="predicted"/>
<sequence length="115" mass="13483">MSDFRQNDHLKFTLHLTDSTVPVPDASLYSYCKIQNFVTYHHSIALSIDRKLVGLARKKLCIEFKASIADPTPEYQPKDRNRHPLHYRLKILHFDLEIKLIFYSIPCPRLSNART</sequence>
<evidence type="ECO:0000313" key="2">
    <source>
        <dbReference type="WBParaSite" id="nRc.2.0.1.t29441-RA"/>
    </source>
</evidence>
<dbReference type="Proteomes" id="UP000887565">
    <property type="component" value="Unplaced"/>
</dbReference>
<name>A0A915JT67_ROMCU</name>
<dbReference type="WBParaSite" id="nRc.2.0.1.t29441-RA">
    <property type="protein sequence ID" value="nRc.2.0.1.t29441-RA"/>
    <property type="gene ID" value="nRc.2.0.1.g29441"/>
</dbReference>
<reference evidence="2" key="1">
    <citation type="submission" date="2022-11" db="UniProtKB">
        <authorList>
            <consortium name="WormBaseParasite"/>
        </authorList>
    </citation>
    <scope>IDENTIFICATION</scope>
</reference>
<evidence type="ECO:0000313" key="1">
    <source>
        <dbReference type="Proteomes" id="UP000887565"/>
    </source>
</evidence>
<organism evidence="1 2">
    <name type="scientific">Romanomermis culicivorax</name>
    <name type="common">Nematode worm</name>
    <dbReference type="NCBI Taxonomy" id="13658"/>
    <lineage>
        <taxon>Eukaryota</taxon>
        <taxon>Metazoa</taxon>
        <taxon>Ecdysozoa</taxon>
        <taxon>Nematoda</taxon>
        <taxon>Enoplea</taxon>
        <taxon>Dorylaimia</taxon>
        <taxon>Mermithida</taxon>
        <taxon>Mermithoidea</taxon>
        <taxon>Mermithidae</taxon>
        <taxon>Romanomermis</taxon>
    </lineage>
</organism>
<protein>
    <submittedName>
        <fullName evidence="2">Uncharacterized protein</fullName>
    </submittedName>
</protein>